<sequence>MTEDADKGPWKCFHCGYIANTVREGLDHFGYDETEAPACLQVLTETEKAIVEDRRFWRHRALTAEDHLEQAHHELHMARYDIHHHFRVHTLAEAGNAYDNLKGEVEALKERVRWVPAWIRRLFLPKGYYDVQP</sequence>
<evidence type="ECO:0000313" key="2">
    <source>
        <dbReference type="Proteomes" id="UP000259683"/>
    </source>
</evidence>
<dbReference type="Proteomes" id="UP000259683">
    <property type="component" value="Segment"/>
</dbReference>
<name>A0A385EGH9_9CAUD</name>
<protein>
    <submittedName>
        <fullName evidence="1">Uncharacterized protein</fullName>
    </submittedName>
</protein>
<reference evidence="1" key="1">
    <citation type="submission" date="2018-07" db="EMBL/GenBank/DDBJ databases">
        <authorList>
            <person name="Wilson K.M."/>
            <person name="Ely B."/>
        </authorList>
    </citation>
    <scope>NUCLEOTIDE SEQUENCE</scope>
</reference>
<evidence type="ECO:0000313" key="1">
    <source>
        <dbReference type="EMBL" id="AXQ70008.1"/>
    </source>
</evidence>
<proteinExistence type="predicted"/>
<dbReference type="EMBL" id="MH588547">
    <property type="protein sequence ID" value="AXQ70008.1"/>
    <property type="molecule type" value="Genomic_DNA"/>
</dbReference>
<gene>
    <name evidence="1" type="ORF">CcrSC_gp426</name>
</gene>
<reference evidence="1" key="2">
    <citation type="submission" date="2021-07" db="EMBL/GenBank/DDBJ databases">
        <title>Giant CbK-like Caulobacter bacteriophages have genetically divergent genomes.</title>
        <authorList>
            <person name="Wilson K."/>
            <person name="Ely B."/>
        </authorList>
    </citation>
    <scope>NUCLEOTIDE SEQUENCE</scope>
</reference>
<organism evidence="1 2">
    <name type="scientific">Caulobacter phage CcrSC</name>
    <dbReference type="NCBI Taxonomy" id="2283272"/>
    <lineage>
        <taxon>Viruses</taxon>
        <taxon>Duplodnaviria</taxon>
        <taxon>Heunggongvirae</taxon>
        <taxon>Uroviricota</taxon>
        <taxon>Caudoviricetes</taxon>
        <taxon>Jeanschmidtviridae</taxon>
        <taxon>Bertelyvirus</taxon>
        <taxon>Bertelyvirus SC</taxon>
    </lineage>
</organism>
<keyword evidence="2" id="KW-1185">Reference proteome</keyword>
<accession>A0A385EGH9</accession>